<evidence type="ECO:0000256" key="2">
    <source>
        <dbReference type="SAM" id="Phobius"/>
    </source>
</evidence>
<feature type="region of interest" description="Disordered" evidence="1">
    <location>
        <begin position="1"/>
        <end position="21"/>
    </location>
</feature>
<feature type="transmembrane region" description="Helical" evidence="2">
    <location>
        <begin position="28"/>
        <end position="46"/>
    </location>
</feature>
<keyword evidence="2" id="KW-0812">Transmembrane</keyword>
<gene>
    <name evidence="3" type="ORF">OKJ99_00790</name>
</gene>
<comment type="caution">
    <text evidence="3">The sequence shown here is derived from an EMBL/GenBank/DDBJ whole genome shotgun (WGS) entry which is preliminary data.</text>
</comment>
<feature type="compositionally biased region" description="Gly residues" evidence="1">
    <location>
        <begin position="10"/>
        <end position="20"/>
    </location>
</feature>
<evidence type="ECO:0000313" key="3">
    <source>
        <dbReference type="EMBL" id="MEB8336056.1"/>
    </source>
</evidence>
<dbReference type="Proteomes" id="UP001354931">
    <property type="component" value="Unassembled WGS sequence"/>
</dbReference>
<feature type="transmembrane region" description="Helical" evidence="2">
    <location>
        <begin position="229"/>
        <end position="250"/>
    </location>
</feature>
<evidence type="ECO:0000313" key="4">
    <source>
        <dbReference type="Proteomes" id="UP001354931"/>
    </source>
</evidence>
<proteinExistence type="predicted"/>
<keyword evidence="2" id="KW-0472">Membrane</keyword>
<keyword evidence="4" id="KW-1185">Reference proteome</keyword>
<protein>
    <recommendedName>
        <fullName evidence="5">DUF3592 domain-containing protein</fullName>
    </recommendedName>
</protein>
<evidence type="ECO:0000256" key="1">
    <source>
        <dbReference type="SAM" id="MobiDB-lite"/>
    </source>
</evidence>
<organism evidence="3 4">
    <name type="scientific">Streptomyces endophyticus</name>
    <dbReference type="NCBI Taxonomy" id="714166"/>
    <lineage>
        <taxon>Bacteria</taxon>
        <taxon>Bacillati</taxon>
        <taxon>Actinomycetota</taxon>
        <taxon>Actinomycetes</taxon>
        <taxon>Kitasatosporales</taxon>
        <taxon>Streptomycetaceae</taxon>
        <taxon>Streptomyces</taxon>
    </lineage>
</organism>
<dbReference type="EMBL" id="JAOZYC010000001">
    <property type="protein sequence ID" value="MEB8336056.1"/>
    <property type="molecule type" value="Genomic_DNA"/>
</dbReference>
<reference evidence="3 4" key="1">
    <citation type="submission" date="2022-10" db="EMBL/GenBank/DDBJ databases">
        <authorList>
            <person name="Xie J."/>
            <person name="Shen N."/>
        </authorList>
    </citation>
    <scope>NUCLEOTIDE SEQUENCE [LARGE SCALE GENOMIC DNA]</scope>
    <source>
        <strain evidence="3 4">YIM65594</strain>
    </source>
</reference>
<feature type="transmembrane region" description="Helical" evidence="2">
    <location>
        <begin position="163"/>
        <end position="186"/>
    </location>
</feature>
<accession>A0ABU6EWD4</accession>
<keyword evidence="2" id="KW-1133">Transmembrane helix</keyword>
<dbReference type="RefSeq" id="WP_326013619.1">
    <property type="nucleotide sequence ID" value="NZ_JAOZYC010000001.1"/>
</dbReference>
<evidence type="ECO:0008006" key="5">
    <source>
        <dbReference type="Google" id="ProtNLM"/>
    </source>
</evidence>
<name>A0ABU6EWD4_9ACTN</name>
<sequence length="261" mass="27956">MSRGIAARVGGEGAGGGMTGKGDRGARTLMWLMGAVLMLALGAAMIPEFRAAQEREREFRAAPVCASVPVEVSNCRWKQKFTVRSVDLHRGSRHKPPEAELLLPSRKPWHVTFRNTNPVLSGLEPHDKVVGLIWRGDVVDLRDTEGEQQETSDGPLDWPTDRLAGALACLSFGAAALVGSLWSALARGNRCHDAAGRVVRLHGIPLGITALLTLWLQSANDWPARSLPIIWGIVAALILANMVGFVVAALRGQIARAGGEA</sequence>
<feature type="transmembrane region" description="Helical" evidence="2">
    <location>
        <begin position="198"/>
        <end position="217"/>
    </location>
</feature>